<evidence type="ECO:0000313" key="1">
    <source>
        <dbReference type="EMBL" id="MFC1572224.1"/>
    </source>
</evidence>
<name>A0ABV6YJ45_UNCEI</name>
<keyword evidence="2" id="KW-1185">Reference proteome</keyword>
<accession>A0ABV6YJ45</accession>
<proteinExistence type="predicted"/>
<reference evidence="1 2" key="1">
    <citation type="submission" date="2024-09" db="EMBL/GenBank/DDBJ databases">
        <authorList>
            <person name="D'Angelo T."/>
        </authorList>
    </citation>
    <scope>NUCLEOTIDE SEQUENCE [LARGE SCALE GENOMIC DNA]</scope>
    <source>
        <strain evidence="1">SAG AM-320-E07</strain>
    </source>
</reference>
<protein>
    <recommendedName>
        <fullName evidence="3">WYL domain-containing protein</fullName>
    </recommendedName>
</protein>
<dbReference type="EMBL" id="JBHPKH010000007">
    <property type="protein sequence ID" value="MFC1572224.1"/>
    <property type="molecule type" value="Genomic_DNA"/>
</dbReference>
<organism evidence="1 2">
    <name type="scientific">Eiseniibacteriota bacterium</name>
    <dbReference type="NCBI Taxonomy" id="2212470"/>
    <lineage>
        <taxon>Bacteria</taxon>
        <taxon>Candidatus Eiseniibacteriota</taxon>
    </lineage>
</organism>
<comment type="caution">
    <text evidence="1">The sequence shown here is derived from an EMBL/GenBank/DDBJ whole genome shotgun (WGS) entry which is preliminary data.</text>
</comment>
<sequence length="193" mass="21653">MRATDAGSAFILPHHTRAWGRQDAREYGTGSLRQSPMSATTRAGKYMCVRIALDTTRPPGQWAFIKDVPARCEDNYTTVCKTACDSTIFGELRVDTLREIMVSKICILIGRCEIKDVIDLCFLNRRGSTVRDHFESASQKEDGLDPAMMSFVLARMQIDGIPDYVLEPHTLDELRSSVASLRRKFAKMACPQS</sequence>
<evidence type="ECO:0000313" key="2">
    <source>
        <dbReference type="Proteomes" id="UP001593833"/>
    </source>
</evidence>
<gene>
    <name evidence="1" type="ORF">ACFL6M_01370</name>
</gene>
<evidence type="ECO:0008006" key="3">
    <source>
        <dbReference type="Google" id="ProtNLM"/>
    </source>
</evidence>
<dbReference type="Proteomes" id="UP001593833">
    <property type="component" value="Unassembled WGS sequence"/>
</dbReference>